<organism evidence="1 2">
    <name type="scientific">Clunio marinus</name>
    <dbReference type="NCBI Taxonomy" id="568069"/>
    <lineage>
        <taxon>Eukaryota</taxon>
        <taxon>Metazoa</taxon>
        <taxon>Ecdysozoa</taxon>
        <taxon>Arthropoda</taxon>
        <taxon>Hexapoda</taxon>
        <taxon>Insecta</taxon>
        <taxon>Pterygota</taxon>
        <taxon>Neoptera</taxon>
        <taxon>Endopterygota</taxon>
        <taxon>Diptera</taxon>
        <taxon>Nematocera</taxon>
        <taxon>Chironomoidea</taxon>
        <taxon>Chironomidae</taxon>
        <taxon>Clunio</taxon>
    </lineage>
</organism>
<reference evidence="1 2" key="1">
    <citation type="submission" date="2015-04" db="EMBL/GenBank/DDBJ databases">
        <authorList>
            <person name="Syromyatnikov M.Y."/>
            <person name="Popov V.N."/>
        </authorList>
    </citation>
    <scope>NUCLEOTIDE SEQUENCE [LARGE SCALE GENOMIC DNA]</scope>
</reference>
<dbReference type="EMBL" id="CVRI01000020">
    <property type="protein sequence ID" value="CRK90534.1"/>
    <property type="molecule type" value="Genomic_DNA"/>
</dbReference>
<name>A0A1J1HVL0_9DIPT</name>
<accession>A0A1J1HVL0</accession>
<proteinExistence type="predicted"/>
<dbReference type="AlphaFoldDB" id="A0A1J1HVL0"/>
<dbReference type="Proteomes" id="UP000183832">
    <property type="component" value="Unassembled WGS sequence"/>
</dbReference>
<evidence type="ECO:0000313" key="2">
    <source>
        <dbReference type="Proteomes" id="UP000183832"/>
    </source>
</evidence>
<evidence type="ECO:0000313" key="1">
    <source>
        <dbReference type="EMBL" id="CRK90534.1"/>
    </source>
</evidence>
<gene>
    <name evidence="1" type="ORF">CLUMA_CG004238</name>
</gene>
<sequence length="71" mass="8151">MMLSAKSLLREILGFFIFTSNNIEFELNKSSIALHLMACPQVNLSDFSRTMKTKFCPNNHSELNKTLETPR</sequence>
<protein>
    <submittedName>
        <fullName evidence="1">CLUMA_CG004238, isoform A</fullName>
    </submittedName>
</protein>
<keyword evidence="2" id="KW-1185">Reference proteome</keyword>